<protein>
    <submittedName>
        <fullName evidence="2">Uncharacterized protein</fullName>
    </submittedName>
</protein>
<keyword evidence="1" id="KW-1133">Transmembrane helix</keyword>
<evidence type="ECO:0000313" key="3">
    <source>
        <dbReference type="Proteomes" id="UP001219862"/>
    </source>
</evidence>
<keyword evidence="1" id="KW-0812">Transmembrane</keyword>
<organism evidence="2 3">
    <name type="scientific">Roseateles koreensis</name>
    <dbReference type="NCBI Taxonomy" id="2987526"/>
    <lineage>
        <taxon>Bacteria</taxon>
        <taxon>Pseudomonadati</taxon>
        <taxon>Pseudomonadota</taxon>
        <taxon>Betaproteobacteria</taxon>
        <taxon>Burkholderiales</taxon>
        <taxon>Sphaerotilaceae</taxon>
        <taxon>Roseateles</taxon>
    </lineage>
</organism>
<dbReference type="EMBL" id="JAQQXS010000005">
    <property type="protein sequence ID" value="MDC8784948.1"/>
    <property type="molecule type" value="Genomic_DNA"/>
</dbReference>
<comment type="caution">
    <text evidence="2">The sequence shown here is derived from an EMBL/GenBank/DDBJ whole genome shotgun (WGS) entry which is preliminary data.</text>
</comment>
<dbReference type="RefSeq" id="WP_273596068.1">
    <property type="nucleotide sequence ID" value="NZ_JAQQXS010000005.1"/>
</dbReference>
<keyword evidence="1" id="KW-0472">Membrane</keyword>
<feature type="transmembrane region" description="Helical" evidence="1">
    <location>
        <begin position="110"/>
        <end position="128"/>
    </location>
</feature>
<evidence type="ECO:0000256" key="1">
    <source>
        <dbReference type="SAM" id="Phobius"/>
    </source>
</evidence>
<accession>A0ABT5KPW3</accession>
<proteinExistence type="predicted"/>
<dbReference type="Proteomes" id="UP001219862">
    <property type="component" value="Unassembled WGS sequence"/>
</dbReference>
<gene>
    <name evidence="2" type="ORF">PRZ01_07070</name>
</gene>
<evidence type="ECO:0000313" key="2">
    <source>
        <dbReference type="EMBL" id="MDC8784948.1"/>
    </source>
</evidence>
<feature type="transmembrane region" description="Helical" evidence="1">
    <location>
        <begin position="26"/>
        <end position="50"/>
    </location>
</feature>
<reference evidence="2 3" key="1">
    <citation type="submission" date="2022-10" db="EMBL/GenBank/DDBJ databases">
        <title>paucibacter sp. hw8 Genome sequencing.</title>
        <authorList>
            <person name="Park S."/>
        </authorList>
    </citation>
    <scope>NUCLEOTIDE SEQUENCE [LARGE SCALE GENOMIC DNA]</scope>
    <source>
        <strain evidence="3">hw8</strain>
    </source>
</reference>
<name>A0ABT5KPW3_9BURK</name>
<keyword evidence="3" id="KW-1185">Reference proteome</keyword>
<sequence>MDLQQEWLALQSKFEAYEFVAWANKLAALLLLAQLHPGRLVLALVAVLWLQEAVLKTFQSRLGARLLTVEQGLRRDAPDAYGAGAMQLHSDWQAARPGTFKLLAQVLSQLLRPTVAFSYVLLLGLGWVRMGLWTGAWF</sequence>